<evidence type="ECO:0000313" key="2">
    <source>
        <dbReference type="Proteomes" id="UP000077755"/>
    </source>
</evidence>
<keyword evidence="2" id="KW-1185">Reference proteome</keyword>
<reference evidence="1" key="1">
    <citation type="journal article" date="2016" name="Nat. Genet.">
        <title>A high-quality carrot genome assembly provides new insights into carotenoid accumulation and asterid genome evolution.</title>
        <authorList>
            <person name="Iorizzo M."/>
            <person name="Ellison S."/>
            <person name="Senalik D."/>
            <person name="Zeng P."/>
            <person name="Satapoomin P."/>
            <person name="Huang J."/>
            <person name="Bowman M."/>
            <person name="Iovene M."/>
            <person name="Sanseverino W."/>
            <person name="Cavagnaro P."/>
            <person name="Yildiz M."/>
            <person name="Macko-Podgorni A."/>
            <person name="Moranska E."/>
            <person name="Grzebelus E."/>
            <person name="Grzebelus D."/>
            <person name="Ashrafi H."/>
            <person name="Zheng Z."/>
            <person name="Cheng S."/>
            <person name="Spooner D."/>
            <person name="Van Deynze A."/>
            <person name="Simon P."/>
        </authorList>
    </citation>
    <scope>NUCLEOTIDE SEQUENCE</scope>
    <source>
        <tissue evidence="1">Leaf</tissue>
    </source>
</reference>
<dbReference type="Proteomes" id="UP000077755">
    <property type="component" value="Chromosome 5"/>
</dbReference>
<proteinExistence type="predicted"/>
<name>A0A164ZIK3_DAUCS</name>
<reference evidence="1" key="2">
    <citation type="submission" date="2022-03" db="EMBL/GenBank/DDBJ databases">
        <title>Draft title - Genomic analysis of global carrot germplasm unveils the trajectory of domestication and the origin of high carotenoid orange carrot.</title>
        <authorList>
            <person name="Iorizzo M."/>
            <person name="Ellison S."/>
            <person name="Senalik D."/>
            <person name="Macko-Podgorni A."/>
            <person name="Grzebelus D."/>
            <person name="Bostan H."/>
            <person name="Rolling W."/>
            <person name="Curaba J."/>
            <person name="Simon P."/>
        </authorList>
    </citation>
    <scope>NUCLEOTIDE SEQUENCE</scope>
    <source>
        <tissue evidence="1">Leaf</tissue>
    </source>
</reference>
<organism evidence="1 2">
    <name type="scientific">Daucus carota subsp. sativus</name>
    <name type="common">Carrot</name>
    <dbReference type="NCBI Taxonomy" id="79200"/>
    <lineage>
        <taxon>Eukaryota</taxon>
        <taxon>Viridiplantae</taxon>
        <taxon>Streptophyta</taxon>
        <taxon>Embryophyta</taxon>
        <taxon>Tracheophyta</taxon>
        <taxon>Spermatophyta</taxon>
        <taxon>Magnoliopsida</taxon>
        <taxon>eudicotyledons</taxon>
        <taxon>Gunneridae</taxon>
        <taxon>Pentapetalae</taxon>
        <taxon>asterids</taxon>
        <taxon>campanulids</taxon>
        <taxon>Apiales</taxon>
        <taxon>Apiaceae</taxon>
        <taxon>Apioideae</taxon>
        <taxon>Scandiceae</taxon>
        <taxon>Daucinae</taxon>
        <taxon>Daucus</taxon>
        <taxon>Daucus sect. Daucus</taxon>
    </lineage>
</organism>
<evidence type="ECO:0000313" key="1">
    <source>
        <dbReference type="EMBL" id="WOH02610.1"/>
    </source>
</evidence>
<dbReference type="Gramene" id="KZM95977">
    <property type="protein sequence ID" value="KZM95977"/>
    <property type="gene ID" value="DCAR_019219"/>
</dbReference>
<sequence length="62" mass="6174">MDSIKKIFVKPTATERAAGAGDSAMKTAQTGIDNAGGALSSAGNQVNTMAKGATDAVKKTFA</sequence>
<dbReference type="AlphaFoldDB" id="A0A164ZIK3"/>
<dbReference type="EMBL" id="CP093347">
    <property type="protein sequence ID" value="WOH02610.1"/>
    <property type="molecule type" value="Genomic_DNA"/>
</dbReference>
<accession>A0A164ZIK3</accession>
<gene>
    <name evidence="1" type="ORF">DCAR_0521999</name>
</gene>
<protein>
    <submittedName>
        <fullName evidence="1">Uncharacterized protein</fullName>
    </submittedName>
</protein>